<dbReference type="AlphaFoldDB" id="A0AAW2C6H3"/>
<name>A0AAW2C6H3_9ROSI</name>
<organism evidence="1 2">
    <name type="scientific">Lithocarpus litseifolius</name>
    <dbReference type="NCBI Taxonomy" id="425828"/>
    <lineage>
        <taxon>Eukaryota</taxon>
        <taxon>Viridiplantae</taxon>
        <taxon>Streptophyta</taxon>
        <taxon>Embryophyta</taxon>
        <taxon>Tracheophyta</taxon>
        <taxon>Spermatophyta</taxon>
        <taxon>Magnoliopsida</taxon>
        <taxon>eudicotyledons</taxon>
        <taxon>Gunneridae</taxon>
        <taxon>Pentapetalae</taxon>
        <taxon>rosids</taxon>
        <taxon>fabids</taxon>
        <taxon>Fagales</taxon>
        <taxon>Fagaceae</taxon>
        <taxon>Lithocarpus</taxon>
    </lineage>
</organism>
<dbReference type="Proteomes" id="UP001459277">
    <property type="component" value="Unassembled WGS sequence"/>
</dbReference>
<dbReference type="EMBL" id="JAZDWU010000008">
    <property type="protein sequence ID" value="KAK9993298.1"/>
    <property type="molecule type" value="Genomic_DNA"/>
</dbReference>
<evidence type="ECO:0000313" key="1">
    <source>
        <dbReference type="EMBL" id="KAK9993298.1"/>
    </source>
</evidence>
<keyword evidence="2" id="KW-1185">Reference proteome</keyword>
<proteinExistence type="predicted"/>
<reference evidence="1 2" key="1">
    <citation type="submission" date="2024-01" db="EMBL/GenBank/DDBJ databases">
        <title>A telomere-to-telomere, gap-free genome of sweet tea (Lithocarpus litseifolius).</title>
        <authorList>
            <person name="Zhou J."/>
        </authorList>
    </citation>
    <scope>NUCLEOTIDE SEQUENCE [LARGE SCALE GENOMIC DNA]</scope>
    <source>
        <strain evidence="1">Zhou-2022a</strain>
        <tissue evidence="1">Leaf</tissue>
    </source>
</reference>
<protein>
    <submittedName>
        <fullName evidence="1">Uncharacterized protein</fullName>
    </submittedName>
</protein>
<accession>A0AAW2C6H3</accession>
<gene>
    <name evidence="1" type="ORF">SO802_023001</name>
</gene>
<comment type="caution">
    <text evidence="1">The sequence shown here is derived from an EMBL/GenBank/DDBJ whole genome shotgun (WGS) entry which is preliminary data.</text>
</comment>
<evidence type="ECO:0000313" key="2">
    <source>
        <dbReference type="Proteomes" id="UP001459277"/>
    </source>
</evidence>
<sequence>MWGSGRQSFKVTRWWYVMLYKDWSLRPLQWSTYSRDFWTELHALGSGRCLTSNDREMSCSFTGQLAQHVEDYVAWLEECPEHACAEVKL</sequence>